<organism evidence="2 3">
    <name type="scientific">Luteimonas notoginsengisoli</name>
    <dbReference type="NCBI Taxonomy" id="1578200"/>
    <lineage>
        <taxon>Bacteria</taxon>
        <taxon>Pseudomonadati</taxon>
        <taxon>Pseudomonadota</taxon>
        <taxon>Gammaproteobacteria</taxon>
        <taxon>Lysobacterales</taxon>
        <taxon>Lysobacteraceae</taxon>
        <taxon>Luteimonas</taxon>
    </lineage>
</organism>
<sequence>MRYSLPYNLSYCLIDGHAIFLDINSDRYFRLSDALEAEFLAYVSGGEAGHACVDALVDREILVPDLSMRTRPPALPQPSRSALELEVRAGSARIAAIMQVFAIVLRTRRRLRNLSLCAVLDDVVRCRERHRSNAVGAEHRETRALDAAWRFVRARPYVPFETSCLLDSIALASYLAKNGVQANIAFGVTNDPFSAHCWVQVGDLVLNDTVGNATAHTPVRVI</sequence>
<evidence type="ECO:0000313" key="2">
    <source>
        <dbReference type="EMBL" id="MFC3660207.1"/>
    </source>
</evidence>
<feature type="domain" description="Microcin J25-processing protein McjB C-terminal" evidence="1">
    <location>
        <begin position="119"/>
        <end position="219"/>
    </location>
</feature>
<dbReference type="Proteomes" id="UP001595724">
    <property type="component" value="Unassembled WGS sequence"/>
</dbReference>
<dbReference type="InterPro" id="IPR032708">
    <property type="entry name" value="McjB_C"/>
</dbReference>
<evidence type="ECO:0000313" key="3">
    <source>
        <dbReference type="Proteomes" id="UP001595724"/>
    </source>
</evidence>
<dbReference type="InterPro" id="IPR053521">
    <property type="entry name" value="McjB-like"/>
</dbReference>
<dbReference type="NCBIfam" id="NF033537">
    <property type="entry name" value="lasso_biosyn_B2"/>
    <property type="match status" value="1"/>
</dbReference>
<dbReference type="RefSeq" id="WP_386709252.1">
    <property type="nucleotide sequence ID" value="NZ_JBHRYF010000008.1"/>
</dbReference>
<dbReference type="EMBL" id="JBHRYF010000008">
    <property type="protein sequence ID" value="MFC3660207.1"/>
    <property type="molecule type" value="Genomic_DNA"/>
</dbReference>
<name>A0ABV7UUT1_9GAMM</name>
<evidence type="ECO:0000259" key="1">
    <source>
        <dbReference type="Pfam" id="PF13471"/>
    </source>
</evidence>
<accession>A0ABV7UUT1</accession>
<keyword evidence="3" id="KW-1185">Reference proteome</keyword>
<protein>
    <submittedName>
        <fullName evidence="2">Lasso peptide biosynthesis B2 protein</fullName>
    </submittedName>
</protein>
<proteinExistence type="predicted"/>
<comment type="caution">
    <text evidence="2">The sequence shown here is derived from an EMBL/GenBank/DDBJ whole genome shotgun (WGS) entry which is preliminary data.</text>
</comment>
<dbReference type="Pfam" id="PF13471">
    <property type="entry name" value="Transglut_core3"/>
    <property type="match status" value="1"/>
</dbReference>
<reference evidence="3" key="1">
    <citation type="journal article" date="2019" name="Int. J. Syst. Evol. Microbiol.">
        <title>The Global Catalogue of Microorganisms (GCM) 10K type strain sequencing project: providing services to taxonomists for standard genome sequencing and annotation.</title>
        <authorList>
            <consortium name="The Broad Institute Genomics Platform"/>
            <consortium name="The Broad Institute Genome Sequencing Center for Infectious Disease"/>
            <person name="Wu L."/>
            <person name="Ma J."/>
        </authorList>
    </citation>
    <scope>NUCLEOTIDE SEQUENCE [LARGE SCALE GENOMIC DNA]</scope>
    <source>
        <strain evidence="3">KCTC 42211</strain>
    </source>
</reference>
<gene>
    <name evidence="2" type="ORF">ACFOM9_09035</name>
</gene>